<evidence type="ECO:0000259" key="4">
    <source>
        <dbReference type="Pfam" id="PF13458"/>
    </source>
</evidence>
<dbReference type="Pfam" id="PF13458">
    <property type="entry name" value="Peripla_BP_6"/>
    <property type="match status" value="1"/>
</dbReference>
<organism evidence="5 6">
    <name type="scientific">Maritalea mobilis</name>
    <dbReference type="NCBI Taxonomy" id="483324"/>
    <lineage>
        <taxon>Bacteria</taxon>
        <taxon>Pseudomonadati</taxon>
        <taxon>Pseudomonadota</taxon>
        <taxon>Alphaproteobacteria</taxon>
        <taxon>Hyphomicrobiales</taxon>
        <taxon>Devosiaceae</taxon>
        <taxon>Maritalea</taxon>
    </lineage>
</organism>
<dbReference type="EMBL" id="SNYR01000003">
    <property type="protein sequence ID" value="TDQ62047.1"/>
    <property type="molecule type" value="Genomic_DNA"/>
</dbReference>
<sequence>MNKFMKILALGGMASLASMAFSGSALAAGPTCEDGPIQLGSVSTVTGVVDFSDAPNAAEAYFAQLNEAGGINGCQVEYTLADDRGDPQVAAQAARDLIDNKQVVALAGGASLLDCAVNAGTYNRTGVLNVSGLGVDAACFNSPSVAPVNVGPFTLTTAMLYYASEVVGREKICTFFYIIGGTQEAYTKGVTDWEKLTGKKLHLMDLTLPVQGDLTPYVIRAREAGCEALLTNQVEPGIVQWVNTAEAQGVEGIDWLFLAPGYADAVANALADTNQPVYVGTEWEPYTVESEANQGWIDVMTKADLPRTAFSQGGYLAAQVMTDVIKSIDGPVTRESVKQALENMEPLSYPIAGTPYIFGKAERHSPMRATKIMALKDGEWKVLLDEWLTLPELD</sequence>
<evidence type="ECO:0000313" key="6">
    <source>
        <dbReference type="Proteomes" id="UP000295391"/>
    </source>
</evidence>
<gene>
    <name evidence="5" type="ORF">ATL17_3151</name>
</gene>
<dbReference type="AlphaFoldDB" id="A0A4R6VQZ1"/>
<evidence type="ECO:0000313" key="5">
    <source>
        <dbReference type="EMBL" id="TDQ62047.1"/>
    </source>
</evidence>
<comment type="caution">
    <text evidence="5">The sequence shown here is derived from an EMBL/GenBank/DDBJ whole genome shotgun (WGS) entry which is preliminary data.</text>
</comment>
<accession>A0A4R6VQZ1</accession>
<evidence type="ECO:0000256" key="3">
    <source>
        <dbReference type="SAM" id="SignalP"/>
    </source>
</evidence>
<name>A0A4R6VQZ1_9HYPH</name>
<dbReference type="PANTHER" id="PTHR47235">
    <property type="entry name" value="BLR6548 PROTEIN"/>
    <property type="match status" value="1"/>
</dbReference>
<dbReference type="InterPro" id="IPR028081">
    <property type="entry name" value="Leu-bd"/>
</dbReference>
<evidence type="ECO:0000256" key="1">
    <source>
        <dbReference type="ARBA" id="ARBA00010062"/>
    </source>
</evidence>
<feature type="domain" description="Leucine-binding protein" evidence="4">
    <location>
        <begin position="36"/>
        <end position="378"/>
    </location>
</feature>
<dbReference type="RefSeq" id="WP_133573718.1">
    <property type="nucleotide sequence ID" value="NZ_SNYR01000003.1"/>
</dbReference>
<dbReference type="InterPro" id="IPR028082">
    <property type="entry name" value="Peripla_BP_I"/>
</dbReference>
<feature type="signal peptide" evidence="3">
    <location>
        <begin position="1"/>
        <end position="27"/>
    </location>
</feature>
<dbReference type="CDD" id="cd06341">
    <property type="entry name" value="PBP1_ABC_ligand_binding-like"/>
    <property type="match status" value="1"/>
</dbReference>
<proteinExistence type="inferred from homology"/>
<keyword evidence="6" id="KW-1185">Reference proteome</keyword>
<reference evidence="5 6" key="1">
    <citation type="submission" date="2019-03" db="EMBL/GenBank/DDBJ databases">
        <title>Genomic Encyclopedia of Type Strains, Phase III (KMG-III): the genomes of soil and plant-associated and newly described type strains.</title>
        <authorList>
            <person name="Whitman W."/>
        </authorList>
    </citation>
    <scope>NUCLEOTIDE SEQUENCE [LARGE SCALE GENOMIC DNA]</scope>
    <source>
        <strain evidence="5 6">CGMCC 1.7002</strain>
    </source>
</reference>
<protein>
    <submittedName>
        <fullName evidence="5">Branched-chain amino acid transport system substrate-binding protein</fullName>
    </submittedName>
</protein>
<comment type="similarity">
    <text evidence="1">Belongs to the leucine-binding protein family.</text>
</comment>
<dbReference type="Gene3D" id="3.40.50.2300">
    <property type="match status" value="2"/>
</dbReference>
<dbReference type="OrthoDB" id="9791590at2"/>
<dbReference type="SUPFAM" id="SSF53822">
    <property type="entry name" value="Periplasmic binding protein-like I"/>
    <property type="match status" value="1"/>
</dbReference>
<keyword evidence="2 3" id="KW-0732">Signal</keyword>
<dbReference type="PANTHER" id="PTHR47235:SF1">
    <property type="entry name" value="BLR6548 PROTEIN"/>
    <property type="match status" value="1"/>
</dbReference>
<dbReference type="Proteomes" id="UP000295391">
    <property type="component" value="Unassembled WGS sequence"/>
</dbReference>
<feature type="chain" id="PRO_5020400590" evidence="3">
    <location>
        <begin position="28"/>
        <end position="394"/>
    </location>
</feature>
<evidence type="ECO:0000256" key="2">
    <source>
        <dbReference type="ARBA" id="ARBA00022729"/>
    </source>
</evidence>